<dbReference type="GO" id="GO:0020037">
    <property type="term" value="F:heme binding"/>
    <property type="evidence" value="ECO:0007669"/>
    <property type="project" value="InterPro"/>
</dbReference>
<comment type="similarity">
    <text evidence="2 9">Belongs to the cytochrome P450 family.</text>
</comment>
<feature type="transmembrane region" description="Helical" evidence="10">
    <location>
        <begin position="16"/>
        <end position="36"/>
    </location>
</feature>
<dbReference type="RefSeq" id="XP_024321179.1">
    <property type="nucleotide sequence ID" value="XM_024471637.1"/>
</dbReference>
<dbReference type="PRINTS" id="PR00465">
    <property type="entry name" value="EP450IV"/>
</dbReference>
<keyword evidence="3 8" id="KW-0349">Heme</keyword>
<dbReference type="AlphaFoldDB" id="A0A177A2S0"/>
<dbReference type="InterPro" id="IPR002403">
    <property type="entry name" value="Cyt_P450_E_grp-IV"/>
</dbReference>
<dbReference type="SUPFAM" id="SSF48264">
    <property type="entry name" value="Cytochrome P450"/>
    <property type="match status" value="1"/>
</dbReference>
<evidence type="ECO:0000313" key="11">
    <source>
        <dbReference type="EMBL" id="OAF55880.1"/>
    </source>
</evidence>
<dbReference type="PROSITE" id="PS00086">
    <property type="entry name" value="CYTOCHROME_P450"/>
    <property type="match status" value="1"/>
</dbReference>
<dbReference type="GO" id="GO:0004497">
    <property type="term" value="F:monooxygenase activity"/>
    <property type="evidence" value="ECO:0007669"/>
    <property type="project" value="UniProtKB-KW"/>
</dbReference>
<organism evidence="11">
    <name type="scientific">Pseudogymnoascus destructans</name>
    <dbReference type="NCBI Taxonomy" id="655981"/>
    <lineage>
        <taxon>Eukaryota</taxon>
        <taxon>Fungi</taxon>
        <taxon>Dikarya</taxon>
        <taxon>Ascomycota</taxon>
        <taxon>Pezizomycotina</taxon>
        <taxon>Leotiomycetes</taxon>
        <taxon>Thelebolales</taxon>
        <taxon>Thelebolaceae</taxon>
        <taxon>Pseudogymnoascus</taxon>
    </lineage>
</organism>
<proteinExistence type="inferred from homology"/>
<dbReference type="GO" id="GO:0016705">
    <property type="term" value="F:oxidoreductase activity, acting on paired donors, with incorporation or reduction of molecular oxygen"/>
    <property type="evidence" value="ECO:0007669"/>
    <property type="project" value="InterPro"/>
</dbReference>
<dbReference type="Proteomes" id="UP000077154">
    <property type="component" value="Unassembled WGS sequence"/>
</dbReference>
<dbReference type="InterPro" id="IPR017972">
    <property type="entry name" value="Cyt_P450_CS"/>
</dbReference>
<dbReference type="GeneID" id="36291119"/>
<keyword evidence="5 9" id="KW-0560">Oxidoreductase</keyword>
<evidence type="ECO:0000256" key="4">
    <source>
        <dbReference type="ARBA" id="ARBA00022723"/>
    </source>
</evidence>
<keyword evidence="10" id="KW-0812">Transmembrane</keyword>
<keyword evidence="4 8" id="KW-0479">Metal-binding</keyword>
<evidence type="ECO:0000256" key="10">
    <source>
        <dbReference type="SAM" id="Phobius"/>
    </source>
</evidence>
<evidence type="ECO:0000256" key="6">
    <source>
        <dbReference type="ARBA" id="ARBA00023004"/>
    </source>
</evidence>
<dbReference type="GO" id="GO:0005506">
    <property type="term" value="F:iron ion binding"/>
    <property type="evidence" value="ECO:0007669"/>
    <property type="project" value="InterPro"/>
</dbReference>
<feature type="binding site" description="axial binding residue" evidence="8">
    <location>
        <position position="454"/>
    </location>
    <ligand>
        <name>heme</name>
        <dbReference type="ChEBI" id="CHEBI:30413"/>
    </ligand>
    <ligandPart>
        <name>Fe</name>
        <dbReference type="ChEBI" id="CHEBI:18248"/>
    </ligandPart>
</feature>
<evidence type="ECO:0000256" key="9">
    <source>
        <dbReference type="RuleBase" id="RU000461"/>
    </source>
</evidence>
<reference evidence="11" key="1">
    <citation type="submission" date="2016-03" db="EMBL/GenBank/DDBJ databases">
        <title>Updated assembly of Pseudogymnoascus destructans, the fungus causing white-nose syndrome of bats.</title>
        <authorList>
            <person name="Palmer J.M."/>
            <person name="Drees K.P."/>
            <person name="Foster J.T."/>
            <person name="Lindner D.L."/>
        </authorList>
    </citation>
    <scope>NUCLEOTIDE SEQUENCE [LARGE SCALE GENOMIC DNA]</scope>
    <source>
        <strain evidence="11">20631-21</strain>
    </source>
</reference>
<dbReference type="PANTHER" id="PTHR46206">
    <property type="entry name" value="CYTOCHROME P450"/>
    <property type="match status" value="1"/>
</dbReference>
<dbReference type="EMBL" id="KV441406">
    <property type="protein sequence ID" value="OAF55880.1"/>
    <property type="molecule type" value="Genomic_DNA"/>
</dbReference>
<evidence type="ECO:0000256" key="5">
    <source>
        <dbReference type="ARBA" id="ARBA00023002"/>
    </source>
</evidence>
<keyword evidence="6 8" id="KW-0408">Iron</keyword>
<gene>
    <name evidence="11" type="ORF">VC83_08076</name>
</gene>
<protein>
    <recommendedName>
        <fullName evidence="12">Cytochrome P450 monooxygenase</fullName>
    </recommendedName>
</protein>
<evidence type="ECO:0000256" key="2">
    <source>
        <dbReference type="ARBA" id="ARBA00010617"/>
    </source>
</evidence>
<sequence length="527" mass="59577">MGPVNAHRSLFLSDAISIYVQFAVVGSILCGAYYVWKTLTSERRLSGFAVATLAEESLGPKESYFKDSNKTIAAGLKSNSGPFQIITGTGPKLVLQNRFADELRNRSELDFNEAFRKDFFAHYPGFDGFRASLDNPTLIPSTLRVKMTQSLGLVTNHLVDEATTALHELYGESREWRSIAVKQHNLNLIARLSSRVFLGRPICRNEEWIEIAKNHTVDSFLAARDLRAQPFFLRRIKHYFMPHNKNIQRHYTDAKQIINTEVERRKIRAQIILASGGKPAKVSDAIGWMVEMAGGKEVDYVAAQLSLTVASIHATTEALTIALLDLVTYPEIIPPLRQEIIEALSIGGWSKQALIKMKLMDSFLKESQRLHPPSDVSMNRKVMRRLTLSDGTVLPVGTRLMVAGRFRDPEIYENPDEFDAYRFLKLREGNPNGAYQYVSTSADMFGFGHGNHACPGRFLASSELKIALAHMILKYDWKLDQEDTMPKFFQNETAHMTNPGMKLILRRRTEEINLDLNVDPDLIDVKE</sequence>
<evidence type="ECO:0008006" key="12">
    <source>
        <dbReference type="Google" id="ProtNLM"/>
    </source>
</evidence>
<evidence type="ECO:0000256" key="8">
    <source>
        <dbReference type="PIRSR" id="PIRSR602403-1"/>
    </source>
</evidence>
<keyword evidence="10" id="KW-1133">Transmembrane helix</keyword>
<keyword evidence="10" id="KW-0472">Membrane</keyword>
<dbReference type="PANTHER" id="PTHR46206:SF2">
    <property type="entry name" value="CYTOCHROME P450 MONOOXYGENASE AUSG-RELATED"/>
    <property type="match status" value="1"/>
</dbReference>
<evidence type="ECO:0000256" key="7">
    <source>
        <dbReference type="ARBA" id="ARBA00023033"/>
    </source>
</evidence>
<dbReference type="VEuPathDB" id="FungiDB:GMDG_02979"/>
<name>A0A177A2S0_9PEZI</name>
<dbReference type="Pfam" id="PF00067">
    <property type="entry name" value="p450"/>
    <property type="match status" value="1"/>
</dbReference>
<dbReference type="Gene3D" id="1.10.630.10">
    <property type="entry name" value="Cytochrome P450"/>
    <property type="match status" value="1"/>
</dbReference>
<comment type="cofactor">
    <cofactor evidence="1 8">
        <name>heme</name>
        <dbReference type="ChEBI" id="CHEBI:30413"/>
    </cofactor>
</comment>
<dbReference type="InterPro" id="IPR036396">
    <property type="entry name" value="Cyt_P450_sf"/>
</dbReference>
<dbReference type="CDD" id="cd11041">
    <property type="entry name" value="CYP503A1-like"/>
    <property type="match status" value="1"/>
</dbReference>
<dbReference type="OrthoDB" id="1844152at2759"/>
<evidence type="ECO:0000256" key="1">
    <source>
        <dbReference type="ARBA" id="ARBA00001971"/>
    </source>
</evidence>
<evidence type="ECO:0000256" key="3">
    <source>
        <dbReference type="ARBA" id="ARBA00022617"/>
    </source>
</evidence>
<dbReference type="eggNOG" id="KOG0156">
    <property type="taxonomic scope" value="Eukaryota"/>
</dbReference>
<dbReference type="InterPro" id="IPR001128">
    <property type="entry name" value="Cyt_P450"/>
</dbReference>
<accession>A0A177A2S0</accession>
<keyword evidence="7 9" id="KW-0503">Monooxygenase</keyword>